<dbReference type="InterPro" id="IPR013549">
    <property type="entry name" value="DUF1731"/>
</dbReference>
<proteinExistence type="inferred from homology"/>
<evidence type="ECO:0000256" key="1">
    <source>
        <dbReference type="ARBA" id="ARBA00009353"/>
    </source>
</evidence>
<evidence type="ECO:0000313" key="5">
    <source>
        <dbReference type="Proteomes" id="UP001646141"/>
    </source>
</evidence>
<dbReference type="SUPFAM" id="SSF51735">
    <property type="entry name" value="NAD(P)-binding Rossmann-fold domains"/>
    <property type="match status" value="1"/>
</dbReference>
<organism evidence="4 5">
    <name type="scientific">Leucobacter chromiireducens subsp. chromiireducens</name>
    <dbReference type="NCBI Taxonomy" id="660067"/>
    <lineage>
        <taxon>Bacteria</taxon>
        <taxon>Bacillati</taxon>
        <taxon>Actinomycetota</taxon>
        <taxon>Actinomycetes</taxon>
        <taxon>Micrococcales</taxon>
        <taxon>Microbacteriaceae</taxon>
        <taxon>Leucobacter</taxon>
    </lineage>
</organism>
<protein>
    <submittedName>
        <fullName evidence="4">TIGR01777 family protein</fullName>
    </submittedName>
</protein>
<dbReference type="InterPro" id="IPR001509">
    <property type="entry name" value="Epimerase_deHydtase"/>
</dbReference>
<dbReference type="EMBL" id="QYAD01000001">
    <property type="protein sequence ID" value="MBL3688976.1"/>
    <property type="molecule type" value="Genomic_DNA"/>
</dbReference>
<dbReference type="InterPro" id="IPR010099">
    <property type="entry name" value="SDR39U1"/>
</dbReference>
<accession>A0ABS1SLD2</accession>
<sequence length="307" mass="32592">MQRERVIIAGASGLIGGALSTALRADGVAVERLVRRAPRSSDETEWRPGDAPLDPSRLRGATAIVNLCGASIGRLPWTPRYQRQLRDSRLGPARTIAAAARQLGDEAPLIVSASAVGFYGDRPGEQLTEMSGAGTTYLAGLTVEWERAAREAGDTVPLAFIRTAPVLHPEGVLKPMITLTRFGLGGPLGSGHQIWPWISLTDEVRAIRHIIEHRLTGPVNLAGPQPASANEIGRALARELHRPFLVPAPRWALRLGLGRAAADSLLLSDANVAPTALLASGFTFTSETAEDAVQRSLSEPTGATPRA</sequence>
<dbReference type="Pfam" id="PF01370">
    <property type="entry name" value="Epimerase"/>
    <property type="match status" value="1"/>
</dbReference>
<dbReference type="Pfam" id="PF08338">
    <property type="entry name" value="DUF1731"/>
    <property type="match status" value="1"/>
</dbReference>
<evidence type="ECO:0000313" key="4">
    <source>
        <dbReference type="EMBL" id="MBL3688976.1"/>
    </source>
</evidence>
<comment type="similarity">
    <text evidence="1">Belongs to the NAD(P)-dependent epimerase/dehydratase family. SDR39U1 subfamily.</text>
</comment>
<keyword evidence="5" id="KW-1185">Reference proteome</keyword>
<comment type="caution">
    <text evidence="4">The sequence shown here is derived from an EMBL/GenBank/DDBJ whole genome shotgun (WGS) entry which is preliminary data.</text>
</comment>
<feature type="domain" description="NAD-dependent epimerase/dehydratase" evidence="2">
    <location>
        <begin position="6"/>
        <end position="216"/>
    </location>
</feature>
<dbReference type="RefSeq" id="WP_202380967.1">
    <property type="nucleotide sequence ID" value="NZ_BAAAMA010000004.1"/>
</dbReference>
<dbReference type="InterPro" id="IPR036291">
    <property type="entry name" value="NAD(P)-bd_dom_sf"/>
</dbReference>
<name>A0ABS1SLD2_9MICO</name>
<dbReference type="PANTHER" id="PTHR11092">
    <property type="entry name" value="SUGAR NUCLEOTIDE EPIMERASE RELATED"/>
    <property type="match status" value="1"/>
</dbReference>
<gene>
    <name evidence="4" type="ORF">D3226_03265</name>
</gene>
<dbReference type="PANTHER" id="PTHR11092:SF0">
    <property type="entry name" value="EPIMERASE FAMILY PROTEIN SDR39U1"/>
    <property type="match status" value="1"/>
</dbReference>
<evidence type="ECO:0000259" key="3">
    <source>
        <dbReference type="Pfam" id="PF08338"/>
    </source>
</evidence>
<feature type="domain" description="DUF1731" evidence="3">
    <location>
        <begin position="248"/>
        <end position="294"/>
    </location>
</feature>
<evidence type="ECO:0000259" key="2">
    <source>
        <dbReference type="Pfam" id="PF01370"/>
    </source>
</evidence>
<dbReference type="NCBIfam" id="TIGR01777">
    <property type="entry name" value="yfcH"/>
    <property type="match status" value="1"/>
</dbReference>
<dbReference type="Gene3D" id="3.40.50.720">
    <property type="entry name" value="NAD(P)-binding Rossmann-like Domain"/>
    <property type="match status" value="1"/>
</dbReference>
<reference evidence="4 5" key="1">
    <citation type="submission" date="2018-09" db="EMBL/GenBank/DDBJ databases">
        <title>Comparative genomics of Leucobacter spp.</title>
        <authorList>
            <person name="Reis A.C."/>
            <person name="Kolvenbach B.A."/>
            <person name="Corvini P.F.X."/>
            <person name="Nunes O.C."/>
        </authorList>
    </citation>
    <scope>NUCLEOTIDE SEQUENCE [LARGE SCALE GENOMIC DNA]</scope>
    <source>
        <strain evidence="4 5">L-1</strain>
    </source>
</reference>
<dbReference type="Proteomes" id="UP001646141">
    <property type="component" value="Unassembled WGS sequence"/>
</dbReference>